<dbReference type="AlphaFoldDB" id="A0A1X7FN38"/>
<dbReference type="SUPFAM" id="SSF47413">
    <property type="entry name" value="lambda repressor-like DNA-binding domains"/>
    <property type="match status" value="1"/>
</dbReference>
<dbReference type="RefSeq" id="WP_085086841.1">
    <property type="nucleotide sequence ID" value="NZ_FXAK01000006.1"/>
</dbReference>
<evidence type="ECO:0000313" key="1">
    <source>
        <dbReference type="EMBL" id="SMF55409.1"/>
    </source>
</evidence>
<dbReference type="GO" id="GO:0003677">
    <property type="term" value="F:DNA binding"/>
    <property type="evidence" value="ECO:0007669"/>
    <property type="project" value="InterPro"/>
</dbReference>
<gene>
    <name evidence="1" type="ORF">SAMN02982917_3073</name>
</gene>
<accession>A0A1X7FN38</accession>
<name>A0A1X7FN38_9PROT</name>
<dbReference type="EMBL" id="FXAK01000006">
    <property type="protein sequence ID" value="SMF55409.1"/>
    <property type="molecule type" value="Genomic_DNA"/>
</dbReference>
<dbReference type="Proteomes" id="UP000192936">
    <property type="component" value="Unassembled WGS sequence"/>
</dbReference>
<proteinExistence type="predicted"/>
<evidence type="ECO:0000313" key="2">
    <source>
        <dbReference type="Proteomes" id="UP000192936"/>
    </source>
</evidence>
<reference evidence="1 2" key="1">
    <citation type="submission" date="2017-04" db="EMBL/GenBank/DDBJ databases">
        <authorList>
            <person name="Afonso C.L."/>
            <person name="Miller P.J."/>
            <person name="Scott M.A."/>
            <person name="Spackman E."/>
            <person name="Goraichik I."/>
            <person name="Dimitrov K.M."/>
            <person name="Suarez D.L."/>
            <person name="Swayne D.E."/>
        </authorList>
    </citation>
    <scope>NUCLEOTIDE SEQUENCE [LARGE SCALE GENOMIC DNA]</scope>
    <source>
        <strain evidence="1 2">A2P</strain>
    </source>
</reference>
<dbReference type="OrthoDB" id="8452017at2"/>
<sequence>MASTSQPPFPATELLDELRTILLFTADFLAMTRSAEAAATFIGFDSEQYHSEPLSRVALDSFRIAPTMTVIYDYAFQVGEARHFNEDLLQDANIFIEGVPRVGGQDHQGGETHPYMTEDGTCRRAITTANARWKLESPTPSELSVRELALLANMTEGAVRNALAAAGIKAKGSRTFVDVAFAREWLAGRRSFVPTTCWEYTPDAAQLDIRTARTVSDLSLALTRRAEQKGLSVAALATASTVVPERTAAWLTGTPDLDIATAVALATALDLDPALVAGRTVELLLRQSS</sequence>
<organism evidence="1 2">
    <name type="scientific">Azospirillum oryzae</name>
    <dbReference type="NCBI Taxonomy" id="286727"/>
    <lineage>
        <taxon>Bacteria</taxon>
        <taxon>Pseudomonadati</taxon>
        <taxon>Pseudomonadota</taxon>
        <taxon>Alphaproteobacteria</taxon>
        <taxon>Rhodospirillales</taxon>
        <taxon>Azospirillaceae</taxon>
        <taxon>Azospirillum</taxon>
    </lineage>
</organism>
<dbReference type="InterPro" id="IPR010982">
    <property type="entry name" value="Lambda_DNA-bd_dom_sf"/>
</dbReference>
<protein>
    <submittedName>
        <fullName evidence="1">Uncharacterized protein</fullName>
    </submittedName>
</protein>
<dbReference type="STRING" id="286727.SAMN02982917_3073"/>